<evidence type="ECO:0000259" key="11">
    <source>
        <dbReference type="PROSITE" id="PS50867"/>
    </source>
</evidence>
<evidence type="ECO:0000256" key="2">
    <source>
        <dbReference type="ARBA" id="ARBA00004584"/>
    </source>
</evidence>
<dbReference type="InterPro" id="IPR007728">
    <property type="entry name" value="Pre-SET_dom"/>
</dbReference>
<feature type="domain" description="SET" evidence="10">
    <location>
        <begin position="230"/>
        <end position="431"/>
    </location>
</feature>
<keyword evidence="7" id="KW-0137">Centromere</keyword>
<gene>
    <name evidence="12" type="ORF">HNY73_005866</name>
</gene>
<accession>A0A8T0FKE5</accession>
<dbReference type="InterPro" id="IPR046341">
    <property type="entry name" value="SET_dom_sf"/>
</dbReference>
<dbReference type="Pfam" id="PF05033">
    <property type="entry name" value="Pre-SET"/>
    <property type="match status" value="1"/>
</dbReference>
<dbReference type="Gene3D" id="2.40.50.40">
    <property type="match status" value="1"/>
</dbReference>
<reference evidence="12" key="1">
    <citation type="journal article" date="2020" name="bioRxiv">
        <title>Chromosome-level reference genome of the European wasp spider Argiope bruennichi: a resource for studies on range expansion and evolutionary adaptation.</title>
        <authorList>
            <person name="Sheffer M.M."/>
            <person name="Hoppe A."/>
            <person name="Krehenwinkel H."/>
            <person name="Uhl G."/>
            <person name="Kuss A.W."/>
            <person name="Jensen L."/>
            <person name="Jensen C."/>
            <person name="Gillespie R.G."/>
            <person name="Hoff K.J."/>
            <person name="Prost S."/>
        </authorList>
    </citation>
    <scope>NUCLEOTIDE SEQUENCE</scope>
</reference>
<dbReference type="InterPro" id="IPR016197">
    <property type="entry name" value="Chromo-like_dom_sf"/>
</dbReference>
<dbReference type="InterPro" id="IPR000953">
    <property type="entry name" value="Chromo/chromo_shadow_dom"/>
</dbReference>
<dbReference type="Pfam" id="PF00856">
    <property type="entry name" value="SET"/>
    <property type="match status" value="1"/>
</dbReference>
<dbReference type="PANTHER" id="PTHR33327">
    <property type="entry name" value="ENDONUCLEASE"/>
    <property type="match status" value="1"/>
</dbReference>
<feature type="domain" description="Chromo" evidence="9">
    <location>
        <begin position="134"/>
        <end position="193"/>
    </location>
</feature>
<dbReference type="PROSITE" id="PS50280">
    <property type="entry name" value="SET"/>
    <property type="match status" value="1"/>
</dbReference>
<dbReference type="InterPro" id="IPR055469">
    <property type="entry name" value="DUF7041"/>
</dbReference>
<evidence type="ECO:0000256" key="3">
    <source>
        <dbReference type="ARBA" id="ARBA00022454"/>
    </source>
</evidence>
<dbReference type="GO" id="GO:0032259">
    <property type="term" value="P:methylation"/>
    <property type="evidence" value="ECO:0007669"/>
    <property type="project" value="UniProtKB-KW"/>
</dbReference>
<dbReference type="GO" id="GO:0000775">
    <property type="term" value="C:chromosome, centromeric region"/>
    <property type="evidence" value="ECO:0007669"/>
    <property type="project" value="UniProtKB-SubCell"/>
</dbReference>
<keyword evidence="13" id="KW-1185">Reference proteome</keyword>
<feature type="compositionally biased region" description="Basic and acidic residues" evidence="8">
    <location>
        <begin position="72"/>
        <end position="96"/>
    </location>
</feature>
<evidence type="ECO:0000256" key="8">
    <source>
        <dbReference type="SAM" id="MobiDB-lite"/>
    </source>
</evidence>
<dbReference type="Gene3D" id="2.170.270.10">
    <property type="entry name" value="SET domain"/>
    <property type="match status" value="2"/>
</dbReference>
<evidence type="ECO:0000259" key="10">
    <source>
        <dbReference type="PROSITE" id="PS50280"/>
    </source>
</evidence>
<dbReference type="InterPro" id="IPR023780">
    <property type="entry name" value="Chromo_domain"/>
</dbReference>
<evidence type="ECO:0000256" key="5">
    <source>
        <dbReference type="ARBA" id="ARBA00022691"/>
    </source>
</evidence>
<evidence type="ECO:0000313" key="13">
    <source>
        <dbReference type="Proteomes" id="UP000807504"/>
    </source>
</evidence>
<comment type="subcellular location">
    <subcellularLocation>
        <location evidence="2">Chromosome</location>
        <location evidence="2">Centromere</location>
    </subcellularLocation>
    <subcellularLocation>
        <location evidence="1">Nucleus</location>
    </subcellularLocation>
</comment>
<dbReference type="Pfam" id="PF00385">
    <property type="entry name" value="Chromo"/>
    <property type="match status" value="1"/>
</dbReference>
<keyword evidence="5" id="KW-0949">S-adenosyl-L-methionine</keyword>
<evidence type="ECO:0000259" key="9">
    <source>
        <dbReference type="PROSITE" id="PS50013"/>
    </source>
</evidence>
<feature type="region of interest" description="Disordered" evidence="8">
    <location>
        <begin position="72"/>
        <end position="97"/>
    </location>
</feature>
<comment type="caution">
    <text evidence="12">The sequence shown here is derived from an EMBL/GenBank/DDBJ whole genome shotgun (WGS) entry which is preliminary data.</text>
</comment>
<dbReference type="InterPro" id="IPR001214">
    <property type="entry name" value="SET_dom"/>
</dbReference>
<dbReference type="GO" id="GO:0008757">
    <property type="term" value="F:S-adenosylmethionine-dependent methyltransferase activity"/>
    <property type="evidence" value="ECO:0007669"/>
    <property type="project" value="UniProtKB-ARBA"/>
</dbReference>
<dbReference type="SUPFAM" id="SSF82199">
    <property type="entry name" value="SET domain"/>
    <property type="match status" value="1"/>
</dbReference>
<dbReference type="InterPro" id="IPR023779">
    <property type="entry name" value="Chromodomain_CS"/>
</dbReference>
<dbReference type="SMART" id="SM00468">
    <property type="entry name" value="PreSET"/>
    <property type="match status" value="1"/>
</dbReference>
<dbReference type="Proteomes" id="UP000807504">
    <property type="component" value="Unassembled WGS sequence"/>
</dbReference>
<dbReference type="PANTHER" id="PTHR33327:SF3">
    <property type="entry name" value="RNA-DIRECTED DNA POLYMERASE"/>
    <property type="match status" value="1"/>
</dbReference>
<keyword evidence="6" id="KW-0539">Nucleus</keyword>
<dbReference type="GO" id="GO:0005634">
    <property type="term" value="C:nucleus"/>
    <property type="evidence" value="ECO:0007669"/>
    <property type="project" value="UniProtKB-SubCell"/>
</dbReference>
<evidence type="ECO:0000256" key="4">
    <source>
        <dbReference type="ARBA" id="ARBA00022603"/>
    </source>
</evidence>
<dbReference type="Pfam" id="PF23055">
    <property type="entry name" value="DUF7041"/>
    <property type="match status" value="1"/>
</dbReference>
<dbReference type="EMBL" id="JABXBU010000011">
    <property type="protein sequence ID" value="KAF8790922.1"/>
    <property type="molecule type" value="Genomic_DNA"/>
</dbReference>
<reference evidence="12" key="2">
    <citation type="submission" date="2020-06" db="EMBL/GenBank/DDBJ databases">
        <authorList>
            <person name="Sheffer M."/>
        </authorList>
    </citation>
    <scope>NUCLEOTIDE SEQUENCE</scope>
</reference>
<keyword evidence="3" id="KW-0158">Chromosome</keyword>
<evidence type="ECO:0000256" key="7">
    <source>
        <dbReference type="ARBA" id="ARBA00023328"/>
    </source>
</evidence>
<evidence type="ECO:0000313" key="12">
    <source>
        <dbReference type="EMBL" id="KAF8790922.1"/>
    </source>
</evidence>
<dbReference type="SUPFAM" id="SSF54160">
    <property type="entry name" value="Chromo domain-like"/>
    <property type="match status" value="1"/>
</dbReference>
<evidence type="ECO:0000256" key="6">
    <source>
        <dbReference type="ARBA" id="ARBA00023242"/>
    </source>
</evidence>
<dbReference type="PROSITE" id="PS00598">
    <property type="entry name" value="CHROMO_1"/>
    <property type="match status" value="1"/>
</dbReference>
<dbReference type="PROSITE" id="PS50867">
    <property type="entry name" value="PRE_SET"/>
    <property type="match status" value="1"/>
</dbReference>
<protein>
    <submittedName>
        <fullName evidence="12">Histone-lysine N-methyltransferase SUV39H2 like protein</fullName>
    </submittedName>
</protein>
<feature type="domain" description="Pre-SET" evidence="11">
    <location>
        <begin position="328"/>
        <end position="388"/>
    </location>
</feature>
<dbReference type="AlphaFoldDB" id="A0A8T0FKE5"/>
<keyword evidence="4" id="KW-0489">Methyltransferase</keyword>
<dbReference type="GO" id="GO:0008170">
    <property type="term" value="F:N-methyltransferase activity"/>
    <property type="evidence" value="ECO:0007669"/>
    <property type="project" value="UniProtKB-ARBA"/>
</dbReference>
<dbReference type="GO" id="GO:0042054">
    <property type="term" value="F:histone methyltransferase activity"/>
    <property type="evidence" value="ECO:0007669"/>
    <property type="project" value="InterPro"/>
</dbReference>
<evidence type="ECO:0000256" key="1">
    <source>
        <dbReference type="ARBA" id="ARBA00004123"/>
    </source>
</evidence>
<keyword evidence="4" id="KW-0808">Transferase</keyword>
<dbReference type="CDD" id="cd00024">
    <property type="entry name" value="CD_CSD"/>
    <property type="match status" value="1"/>
</dbReference>
<dbReference type="PROSITE" id="PS50013">
    <property type="entry name" value="CHROMO_2"/>
    <property type="match status" value="1"/>
</dbReference>
<dbReference type="GO" id="GO:0008270">
    <property type="term" value="F:zinc ion binding"/>
    <property type="evidence" value="ECO:0007669"/>
    <property type="project" value="InterPro"/>
</dbReference>
<sequence length="706" mass="81135">MDIGETTSTFNFASVENSDALTENIADDLIKNLSSPSKAIHPFIMDKSGCEKFKISTLPKISSEYHHTDIFDNDSEHRNSDSMDVEELSHSTDSSKSESVSEVSVRCLQSYDGLKNTCVEMGLSFVDTSEGKLYEVDLILDRKIEGGKTFYLVKWQNYALKYNTWEPDYHLIGCQDMIAYYEDLNSSSCELSKSMLVYFIRELTTRKPYDILTLTKLLSLINDTSEDEINKLKLSFTQMKHKVKEIMGRSLSNFTKIKQRLINLMKFSEMRKRVLINLKEWEKDLNTHNPAPYIEVENNVDLEEAPTGFKFIHDYVTTSVTINEEPVAFCSCNNCFENKNSCCPLDSDAHFAYNKYRRLQLHPGYPVYECNKLCKCGKDCINRVVQNGQKCDPNLHVFAVWINQQDPHLPRLAFFAKKKINRGEELTFDYKMVKNHGYKLASLIDEARVFLCSFKQRLPRSIGFWYMSTVQKIPYLNSIESQFAIAGITKNETKYHHVVAAIETDAIAQVSDIILNPPEELMYEALKERLIEQFADSVTHRLKLLLQELQLGDDRPTQLLCKMRDLSSKVPEDLLKNVWLQRLPTAVQQILAVSTGDLDALAKMADKVLEVTDSSSIHLVEGPNSGCKNCHTLRRQIEELSKSVKDLQDTRTKWRRQSRSPARGRFSRSHSSSRRFDPSAGICWFHHKYGSTARNCKKPCNYNQEN</sequence>
<organism evidence="12 13">
    <name type="scientific">Argiope bruennichi</name>
    <name type="common">Wasp spider</name>
    <name type="synonym">Aranea bruennichi</name>
    <dbReference type="NCBI Taxonomy" id="94029"/>
    <lineage>
        <taxon>Eukaryota</taxon>
        <taxon>Metazoa</taxon>
        <taxon>Ecdysozoa</taxon>
        <taxon>Arthropoda</taxon>
        <taxon>Chelicerata</taxon>
        <taxon>Arachnida</taxon>
        <taxon>Araneae</taxon>
        <taxon>Araneomorphae</taxon>
        <taxon>Entelegynae</taxon>
        <taxon>Araneoidea</taxon>
        <taxon>Araneidae</taxon>
        <taxon>Argiope</taxon>
    </lineage>
</organism>
<feature type="region of interest" description="Disordered" evidence="8">
    <location>
        <begin position="648"/>
        <end position="676"/>
    </location>
</feature>
<name>A0A8T0FKE5_ARGBR</name>
<dbReference type="SMART" id="SM00298">
    <property type="entry name" value="CHROMO"/>
    <property type="match status" value="1"/>
</dbReference>
<proteinExistence type="predicted"/>